<dbReference type="EMBL" id="JARXVC010000001">
    <property type="protein sequence ID" value="MDH6279274.1"/>
    <property type="molecule type" value="Genomic_DNA"/>
</dbReference>
<sequence length="273" mass="29769">MPALAMLFQDRLDAEVTAEALAAQLKRDWPDVDFSGLSVDEDEPDDRDGPLRLDLGDSMIALLTIPARVGDDVADIAQHSRLWPNTVPAPVDYTAHTIVTVLRPGATHTDAIADTVLLSRVIASIIALTDAVRAVYFGSADHVILPALFRDLMKDTLPEPPLLAWVAINVGERPDGVMTGHTRGLDMLDLPDVEIPETPESAADTFDRLTGIASYLVEQGPVIGDGDTIGSTEVAEIVVDHAPSAFDPERTVLRLKFDADRNPPKRGWFRRRR</sequence>
<evidence type="ECO:0000313" key="3">
    <source>
        <dbReference type="Proteomes" id="UP001160334"/>
    </source>
</evidence>
<dbReference type="Proteomes" id="UP001160334">
    <property type="component" value="Unassembled WGS sequence"/>
</dbReference>
<evidence type="ECO:0000313" key="2">
    <source>
        <dbReference type="EMBL" id="MDH6279274.1"/>
    </source>
</evidence>
<protein>
    <recommendedName>
        <fullName evidence="1">DUF4261 domain-containing protein</fullName>
    </recommendedName>
</protein>
<reference evidence="2 3" key="1">
    <citation type="submission" date="2023-04" db="EMBL/GenBank/DDBJ databases">
        <title>Forest soil microbial communities from Buena Vista Peninsula, Colon Province, Panama.</title>
        <authorList>
            <person name="Bouskill N."/>
        </authorList>
    </citation>
    <scope>NUCLEOTIDE SEQUENCE [LARGE SCALE GENOMIC DNA]</scope>
    <source>
        <strain evidence="2 3">CFH S0262</strain>
    </source>
</reference>
<keyword evidence="3" id="KW-1185">Reference proteome</keyword>
<feature type="domain" description="DUF4261" evidence="1">
    <location>
        <begin position="182"/>
        <end position="255"/>
    </location>
</feature>
<dbReference type="InterPro" id="IPR025357">
    <property type="entry name" value="DUF4261"/>
</dbReference>
<comment type="caution">
    <text evidence="2">The sequence shown here is derived from an EMBL/GenBank/DDBJ whole genome shotgun (WGS) entry which is preliminary data.</text>
</comment>
<evidence type="ECO:0000259" key="1">
    <source>
        <dbReference type="Pfam" id="PF14080"/>
    </source>
</evidence>
<accession>A0ABT6M4P6</accession>
<gene>
    <name evidence="2" type="ORF">M2280_000479</name>
</gene>
<organism evidence="2 3">
    <name type="scientific">Prescottella agglutinans</name>
    <dbReference type="NCBI Taxonomy" id="1644129"/>
    <lineage>
        <taxon>Bacteria</taxon>
        <taxon>Bacillati</taxon>
        <taxon>Actinomycetota</taxon>
        <taxon>Actinomycetes</taxon>
        <taxon>Mycobacteriales</taxon>
        <taxon>Nocardiaceae</taxon>
        <taxon>Prescottella</taxon>
    </lineage>
</organism>
<name>A0ABT6M4P6_9NOCA</name>
<proteinExistence type="predicted"/>
<dbReference type="Pfam" id="PF14080">
    <property type="entry name" value="DUF4261"/>
    <property type="match status" value="1"/>
</dbReference>
<dbReference type="RefSeq" id="WP_280758648.1">
    <property type="nucleotide sequence ID" value="NZ_JARXVC010000001.1"/>
</dbReference>